<feature type="region of interest" description="Disordered" evidence="1">
    <location>
        <begin position="1"/>
        <end position="71"/>
    </location>
</feature>
<dbReference type="AlphaFoldDB" id="A0AAD3CD43"/>
<dbReference type="SUPFAM" id="SSF53474">
    <property type="entry name" value="alpha/beta-Hydrolases"/>
    <property type="match status" value="1"/>
</dbReference>
<accession>A0AAD3CD43</accession>
<dbReference type="Proteomes" id="UP001054902">
    <property type="component" value="Unassembled WGS sequence"/>
</dbReference>
<feature type="transmembrane region" description="Helical" evidence="2">
    <location>
        <begin position="223"/>
        <end position="252"/>
    </location>
</feature>
<evidence type="ECO:0000256" key="1">
    <source>
        <dbReference type="SAM" id="MobiDB-lite"/>
    </source>
</evidence>
<dbReference type="InterPro" id="IPR029058">
    <property type="entry name" value="AB_hydrolase_fold"/>
</dbReference>
<keyword evidence="5" id="KW-1185">Reference proteome</keyword>
<feature type="transmembrane region" description="Helical" evidence="2">
    <location>
        <begin position="273"/>
        <end position="296"/>
    </location>
</feature>
<feature type="transmembrane region" description="Helical" evidence="2">
    <location>
        <begin position="513"/>
        <end position="536"/>
    </location>
</feature>
<feature type="transmembrane region" description="Helical" evidence="2">
    <location>
        <begin position="613"/>
        <end position="630"/>
    </location>
</feature>
<evidence type="ECO:0000256" key="2">
    <source>
        <dbReference type="SAM" id="Phobius"/>
    </source>
</evidence>
<evidence type="ECO:0000313" key="4">
    <source>
        <dbReference type="EMBL" id="GFH43872.1"/>
    </source>
</evidence>
<dbReference type="Gene3D" id="3.40.50.1820">
    <property type="entry name" value="alpha/beta hydrolase"/>
    <property type="match status" value="1"/>
</dbReference>
<evidence type="ECO:0000313" key="5">
    <source>
        <dbReference type="Proteomes" id="UP001054902"/>
    </source>
</evidence>
<feature type="transmembrane region" description="Helical" evidence="2">
    <location>
        <begin position="179"/>
        <end position="203"/>
    </location>
</feature>
<reference evidence="4 5" key="1">
    <citation type="journal article" date="2021" name="Sci. Rep.">
        <title>The genome of the diatom Chaetoceros tenuissimus carries an ancient integrated fragment of an extant virus.</title>
        <authorList>
            <person name="Hongo Y."/>
            <person name="Kimura K."/>
            <person name="Takaki Y."/>
            <person name="Yoshida Y."/>
            <person name="Baba S."/>
            <person name="Kobayashi G."/>
            <person name="Nagasaki K."/>
            <person name="Hano T."/>
            <person name="Tomaru Y."/>
        </authorList>
    </citation>
    <scope>NUCLEOTIDE SEQUENCE [LARGE SCALE GENOMIC DNA]</scope>
    <source>
        <strain evidence="4 5">NIES-3715</strain>
    </source>
</reference>
<organism evidence="4 5">
    <name type="scientific">Chaetoceros tenuissimus</name>
    <dbReference type="NCBI Taxonomy" id="426638"/>
    <lineage>
        <taxon>Eukaryota</taxon>
        <taxon>Sar</taxon>
        <taxon>Stramenopiles</taxon>
        <taxon>Ochrophyta</taxon>
        <taxon>Bacillariophyta</taxon>
        <taxon>Coscinodiscophyceae</taxon>
        <taxon>Chaetocerotophycidae</taxon>
        <taxon>Chaetocerotales</taxon>
        <taxon>Chaetocerotaceae</taxon>
        <taxon>Chaetoceros</taxon>
    </lineage>
</organism>
<sequence>MFDDMRSSKERKKIEQDEAGSSSISSRNGSTANSISNMLSLRHERNTSSPKVRFNIDSTGNNRSNEKDEDQFIEDFMPAEASGTKEKDERARRFSYYRTISERARLGYSVHQFGKDLVLEDDVSLLRPSTYLKYRGKDVHIFDLGTDSIVLERDESTDVIHAKYTRDGTFGLYLTRAHYAFFALLMIFILASCGIQVLLFVFLGIASRTGLHHIGEDLDSTGVVLVLASSVCSLPILIFGLANTMAIAWEFVKENWNGQQFLKAVIPHDRGYIIDWISAMVYVYVPLVTCAVCLFVESSSRWWFYTLVSCQVGSFIYFLVFYMVFIYKDMDLSLRLVKSEKDRDPFNTESVESSHFGWNTAYTLWLWAMKIRYSGKEMVQYTSLDDYEVPQKEKYVDAKDREFAFGSISFGSRISLLLAKVTPFYKVVNDPKRLFHVEEVYHNYVLRNGQSWALDRFFWRDKRAPVTMAFVNGDQALTNAQKFSSTICYFAMIVSKILLVVAILVWFRFGITVVIVLSLLFTLTLLRDLINAFKLLHQVNKIEKQKLYKREIGSSRNLNQSDEEENKSLFFVHGQFQITEPSEGYCIFVFMVRLVVFFFFPVISLFVSGNVPVGILFSALSIVTFSMGYLSSPIALGELGSTDGLSGMYSKRREEWRSNHILQKTYGISCGSARIVWTKVFLFFSIAFGALTVSAFFLQAGNGRDFGLRYTSDFEYKGKGALQYSTCEMSNGAVDTSSTTLLDYSFLSTLAYETNDITNATLDTWFRDTNVINHEFLVQEFRDEYEKRNSKSSVSYKFIGFPDKSVGVVSVRGTLNLWDVMSDIQLWAGALISQVARSFIPLGYTLTPLFEFLVEIVAKLESSSLEKVSFYKQTTAFLNHVKELNLYDEIYITGHSLGGGIAMISGVQTKTFAIAISGPNAKLSRNTFSPPLSEVDIDEYAFNVLPAGDIVPMIDDPSKRIEKIECRLNDNGFLLCHMPLQTFCELNYVCGSKGRPVPCACAKEFGYAEPTRVENASSEASFEEVCENPFLK</sequence>
<dbReference type="Pfam" id="PF01764">
    <property type="entry name" value="Lipase_3"/>
    <property type="match status" value="1"/>
</dbReference>
<keyword evidence="2" id="KW-0472">Membrane</keyword>
<dbReference type="EMBL" id="BLLK01000019">
    <property type="protein sequence ID" value="GFH43872.1"/>
    <property type="molecule type" value="Genomic_DNA"/>
</dbReference>
<feature type="transmembrane region" description="Helical" evidence="2">
    <location>
        <begin position="302"/>
        <end position="325"/>
    </location>
</feature>
<feature type="transmembrane region" description="Helical" evidence="2">
    <location>
        <begin position="487"/>
        <end position="507"/>
    </location>
</feature>
<name>A0AAD3CD43_9STRA</name>
<feature type="transmembrane region" description="Helical" evidence="2">
    <location>
        <begin position="585"/>
        <end position="607"/>
    </location>
</feature>
<comment type="caution">
    <text evidence="4">The sequence shown here is derived from an EMBL/GenBank/DDBJ whole genome shotgun (WGS) entry which is preliminary data.</text>
</comment>
<evidence type="ECO:0000259" key="3">
    <source>
        <dbReference type="Pfam" id="PF01764"/>
    </source>
</evidence>
<keyword evidence="2" id="KW-0812">Transmembrane</keyword>
<gene>
    <name evidence="4" type="ORF">CTEN210_00345</name>
</gene>
<keyword evidence="2" id="KW-1133">Transmembrane helix</keyword>
<dbReference type="GO" id="GO:0006629">
    <property type="term" value="P:lipid metabolic process"/>
    <property type="evidence" value="ECO:0007669"/>
    <property type="project" value="InterPro"/>
</dbReference>
<feature type="compositionally biased region" description="Basic and acidic residues" evidence="1">
    <location>
        <begin position="1"/>
        <end position="16"/>
    </location>
</feature>
<proteinExistence type="predicted"/>
<feature type="compositionally biased region" description="Low complexity" evidence="1">
    <location>
        <begin position="19"/>
        <end position="34"/>
    </location>
</feature>
<dbReference type="InterPro" id="IPR002921">
    <property type="entry name" value="Fungal_lipase-type"/>
</dbReference>
<feature type="transmembrane region" description="Helical" evidence="2">
    <location>
        <begin position="680"/>
        <end position="698"/>
    </location>
</feature>
<protein>
    <recommendedName>
        <fullName evidence="3">Fungal lipase-type domain-containing protein</fullName>
    </recommendedName>
</protein>
<feature type="domain" description="Fungal lipase-type" evidence="3">
    <location>
        <begin position="808"/>
        <end position="908"/>
    </location>
</feature>